<dbReference type="RefSeq" id="WP_413261611.1">
    <property type="nucleotide sequence ID" value="NZ_JBHFNR010000019.1"/>
</dbReference>
<reference evidence="1 2" key="1">
    <citation type="submission" date="2024-09" db="EMBL/GenBank/DDBJ databases">
        <title>Floridaenema gen nov. (Aerosakkonemataceae, Aerosakkonematales ord. nov., Cyanobacteria) from benthic tropical and subtropical fresh waters, with the description of four new species.</title>
        <authorList>
            <person name="Moretto J.A."/>
            <person name="Berthold D.E."/>
            <person name="Lefler F.W."/>
            <person name="Huang I.-S."/>
            <person name="Laughinghouse H. IV."/>
        </authorList>
    </citation>
    <scope>NUCLEOTIDE SEQUENCE [LARGE SCALE GENOMIC DNA]</scope>
    <source>
        <strain evidence="1 2">BLCC-F50</strain>
    </source>
</reference>
<gene>
    <name evidence="1" type="ORF">ACE1CI_03210</name>
</gene>
<evidence type="ECO:0000313" key="1">
    <source>
        <dbReference type="EMBL" id="MFB2891935.1"/>
    </source>
</evidence>
<comment type="caution">
    <text evidence="1">The sequence shown here is derived from an EMBL/GenBank/DDBJ whole genome shotgun (WGS) entry which is preliminary data.</text>
</comment>
<proteinExistence type="predicted"/>
<accession>A0ABV4XK50</accession>
<protein>
    <submittedName>
        <fullName evidence="1">GIY-YIG nuclease family protein</fullName>
    </submittedName>
</protein>
<dbReference type="EMBL" id="JBHFNR010000019">
    <property type="protein sequence ID" value="MFB2891935.1"/>
    <property type="molecule type" value="Genomic_DNA"/>
</dbReference>
<name>A0ABV4XK50_9CYAN</name>
<sequence>MIKSLNLAERLVDLRLYRAQLASILLHNLYYLRIEADGLVLHKIGVTKRSLTQRIPEIERDLRCHYQNIKVSVLGLWSHRGNVELYFKHRYKPFNYPIGSLTEYYLFSDTSIADAVLDDLNLMQPKVLSSEEQSVLAEGNISRLTEAHLVMVN</sequence>
<keyword evidence="2" id="KW-1185">Reference proteome</keyword>
<dbReference type="Proteomes" id="UP001576784">
    <property type="component" value="Unassembled WGS sequence"/>
</dbReference>
<organism evidence="1 2">
    <name type="scientific">Floridaenema flaviceps BLCC-F50</name>
    <dbReference type="NCBI Taxonomy" id="3153642"/>
    <lineage>
        <taxon>Bacteria</taxon>
        <taxon>Bacillati</taxon>
        <taxon>Cyanobacteriota</taxon>
        <taxon>Cyanophyceae</taxon>
        <taxon>Oscillatoriophycideae</taxon>
        <taxon>Aerosakkonematales</taxon>
        <taxon>Aerosakkonemataceae</taxon>
        <taxon>Floridanema</taxon>
        <taxon>Floridanema flaviceps</taxon>
    </lineage>
</organism>
<evidence type="ECO:0000313" key="2">
    <source>
        <dbReference type="Proteomes" id="UP001576784"/>
    </source>
</evidence>
<dbReference type="Pfam" id="PF13455">
    <property type="entry name" value="MUG113"/>
    <property type="match status" value="1"/>
</dbReference>